<dbReference type="Pfam" id="PF13420">
    <property type="entry name" value="Acetyltransf_4"/>
    <property type="match status" value="1"/>
</dbReference>
<dbReference type="GO" id="GO:0016747">
    <property type="term" value="F:acyltransferase activity, transferring groups other than amino-acyl groups"/>
    <property type="evidence" value="ECO:0007669"/>
    <property type="project" value="InterPro"/>
</dbReference>
<dbReference type="CDD" id="cd04301">
    <property type="entry name" value="NAT_SF"/>
    <property type="match status" value="1"/>
</dbReference>
<organism evidence="2 3">
    <name type="scientific">Liquorilactobacillus capillatus DSM 19910</name>
    <dbReference type="NCBI Taxonomy" id="1423731"/>
    <lineage>
        <taxon>Bacteria</taxon>
        <taxon>Bacillati</taxon>
        <taxon>Bacillota</taxon>
        <taxon>Bacilli</taxon>
        <taxon>Lactobacillales</taxon>
        <taxon>Lactobacillaceae</taxon>
        <taxon>Liquorilactobacillus</taxon>
    </lineage>
</organism>
<gene>
    <name evidence="2" type="ORF">FC81_GL001024</name>
</gene>
<protein>
    <submittedName>
        <fullName evidence="2">Acetyltransferase</fullName>
    </submittedName>
</protein>
<keyword evidence="3" id="KW-1185">Reference proteome</keyword>
<comment type="caution">
    <text evidence="2">The sequence shown here is derived from an EMBL/GenBank/DDBJ whole genome shotgun (WGS) entry which is preliminary data.</text>
</comment>
<dbReference type="EMBL" id="AZEF01000020">
    <property type="protein sequence ID" value="KRL01813.1"/>
    <property type="molecule type" value="Genomic_DNA"/>
</dbReference>
<dbReference type="AlphaFoldDB" id="A0A0R1M9H9"/>
<evidence type="ECO:0000313" key="3">
    <source>
        <dbReference type="Proteomes" id="UP000051621"/>
    </source>
</evidence>
<dbReference type="PANTHER" id="PTHR43072:SF8">
    <property type="entry name" value="ACYLTRANSFERASE FABY-RELATED"/>
    <property type="match status" value="1"/>
</dbReference>
<dbReference type="SUPFAM" id="SSF55729">
    <property type="entry name" value="Acyl-CoA N-acyltransferases (Nat)"/>
    <property type="match status" value="1"/>
</dbReference>
<dbReference type="Proteomes" id="UP000051621">
    <property type="component" value="Unassembled WGS sequence"/>
</dbReference>
<dbReference type="PANTHER" id="PTHR43072">
    <property type="entry name" value="N-ACETYLTRANSFERASE"/>
    <property type="match status" value="1"/>
</dbReference>
<dbReference type="STRING" id="1423731.FC81_GL001024"/>
<reference evidence="2 3" key="1">
    <citation type="journal article" date="2015" name="Genome Announc.">
        <title>Expanding the biotechnology potential of lactobacilli through comparative genomics of 213 strains and associated genera.</title>
        <authorList>
            <person name="Sun Z."/>
            <person name="Harris H.M."/>
            <person name="McCann A."/>
            <person name="Guo C."/>
            <person name="Argimon S."/>
            <person name="Zhang W."/>
            <person name="Yang X."/>
            <person name="Jeffery I.B."/>
            <person name="Cooney J.C."/>
            <person name="Kagawa T.F."/>
            <person name="Liu W."/>
            <person name="Song Y."/>
            <person name="Salvetti E."/>
            <person name="Wrobel A."/>
            <person name="Rasinkangas P."/>
            <person name="Parkhill J."/>
            <person name="Rea M.C."/>
            <person name="O'Sullivan O."/>
            <person name="Ritari J."/>
            <person name="Douillard F.P."/>
            <person name="Paul Ross R."/>
            <person name="Yang R."/>
            <person name="Briner A.E."/>
            <person name="Felis G.E."/>
            <person name="de Vos W.M."/>
            <person name="Barrangou R."/>
            <person name="Klaenhammer T.R."/>
            <person name="Caufield P.W."/>
            <person name="Cui Y."/>
            <person name="Zhang H."/>
            <person name="O'Toole P.W."/>
        </authorList>
    </citation>
    <scope>NUCLEOTIDE SEQUENCE [LARGE SCALE GENOMIC DNA]</scope>
    <source>
        <strain evidence="2 3">DSM 19910</strain>
    </source>
</reference>
<dbReference type="InterPro" id="IPR000182">
    <property type="entry name" value="GNAT_dom"/>
</dbReference>
<dbReference type="Gene3D" id="3.40.630.30">
    <property type="match status" value="1"/>
</dbReference>
<sequence>MSKMKDLQINFRQAQEKDITQMLAIYAPYVEETAITFEYKVPTIDEFTRRVNEISTRYPYLIAEQQNTLLGYAYLSPFHPRAAYAWSAEISIYLKTNCRHHGLGRRFYTLLEKIAKQQNIMNLNACIGVPQKQDPYLPLDSIKFHEHMDFIKVGHFHNCGYKFATWYDMIWMEKQLGTHFTNVKPVIPFPKLSNKTLDIL</sequence>
<feature type="domain" description="N-acetyltransferase" evidence="1">
    <location>
        <begin position="9"/>
        <end position="177"/>
    </location>
</feature>
<keyword evidence="2" id="KW-0808">Transferase</keyword>
<dbReference type="PATRIC" id="fig|1423731.3.peg.1055"/>
<dbReference type="RefSeq" id="WP_338041711.1">
    <property type="nucleotide sequence ID" value="NZ_AZEF01000020.1"/>
</dbReference>
<proteinExistence type="predicted"/>
<evidence type="ECO:0000259" key="1">
    <source>
        <dbReference type="PROSITE" id="PS51186"/>
    </source>
</evidence>
<evidence type="ECO:0000313" key="2">
    <source>
        <dbReference type="EMBL" id="KRL01813.1"/>
    </source>
</evidence>
<accession>A0A0R1M9H9</accession>
<name>A0A0R1M9H9_9LACO</name>
<dbReference type="PROSITE" id="PS51186">
    <property type="entry name" value="GNAT"/>
    <property type="match status" value="1"/>
</dbReference>
<dbReference type="InterPro" id="IPR016181">
    <property type="entry name" value="Acyl_CoA_acyltransferase"/>
</dbReference>